<evidence type="ECO:0000256" key="2">
    <source>
        <dbReference type="ARBA" id="ARBA00022853"/>
    </source>
</evidence>
<dbReference type="PaxDb" id="39947-A0A0P0VZE9"/>
<dbReference type="GO" id="GO:2000779">
    <property type="term" value="P:regulation of double-strand break repair"/>
    <property type="evidence" value="ECO:0000318"/>
    <property type="project" value="GO_Central"/>
</dbReference>
<keyword evidence="3" id="KW-0238">DNA-binding</keyword>
<dbReference type="FunFam" id="1.10.10.60:FF:000467">
    <property type="entry name" value="Os03g0412900 protein"/>
    <property type="match status" value="1"/>
</dbReference>
<evidence type="ECO:0000256" key="4">
    <source>
        <dbReference type="ARBA" id="ARBA00023242"/>
    </source>
</evidence>
<feature type="compositionally biased region" description="Polar residues" evidence="5">
    <location>
        <begin position="493"/>
        <end position="502"/>
    </location>
</feature>
<dbReference type="GO" id="GO:0005634">
    <property type="term" value="C:nucleus"/>
    <property type="evidence" value="ECO:0000318"/>
    <property type="project" value="GO_Central"/>
</dbReference>
<proteinExistence type="predicted"/>
<feature type="compositionally biased region" description="Basic and acidic residues" evidence="5">
    <location>
        <begin position="570"/>
        <end position="601"/>
    </location>
</feature>
<accession>A0A0P0VZE9</accession>
<dbReference type="SMR" id="A0A0P0VZE9"/>
<feature type="compositionally biased region" description="Polar residues" evidence="5">
    <location>
        <begin position="642"/>
        <end position="651"/>
    </location>
</feature>
<feature type="region of interest" description="Disordered" evidence="5">
    <location>
        <begin position="434"/>
        <end position="682"/>
    </location>
</feature>
<dbReference type="GO" id="GO:0042393">
    <property type="term" value="F:histone binding"/>
    <property type="evidence" value="ECO:0000318"/>
    <property type="project" value="GO_Central"/>
</dbReference>
<dbReference type="eggNOG" id="KOG2266">
    <property type="taxonomic scope" value="Eukaryota"/>
</dbReference>
<dbReference type="PROSITE" id="PS51998">
    <property type="entry name" value="DEK_C"/>
    <property type="match status" value="1"/>
</dbReference>
<comment type="subcellular location">
    <subcellularLocation>
        <location evidence="1">Nucleus</location>
    </subcellularLocation>
</comment>
<sequence length="682" mass="75292">MDCENGAAGEDRSKVSEIPIPPLFRFVRLSEGVMRPCPENSRAELLEKFNKCNKDTLVELIRSFDMTGSKANRKEELVTKLMEFFKVHCPDTNSAYLDKALQFGDLHYQINDFKEQTLQLARLAFHEEEEKSQAELLEKLNKSNKDTIVELCRSFDIIGSKANRKEELVIIMMEFLKEHCSGTDATDPDKKTKKRRRKNEVTHLSGSKPLKKMKLDGTSLEIHGEEEDSGAKYEENITKYSECDLDDNNNECANNEKGRFPKNKASLEPSERVNDVPKNFVGAAPTEVQILSNEQALSKTPFAKVVSTVEGDRTDMKTSGKKNASITKKKMTSKTDRKEKFCGKQMYKGDGKPRKLAAIPNRDELRQAVFLILDSADFATMTFGDVVKEVDKYFGKDLFEKKPLIRSLIEEELFRLGEEAEKKELEEEAAEVKARAEQAAKEGTNAGVNSGIDTAEALQVKDGKSEDAAKNKRDNSAENGPKGGVSVEVAENINRSAAAESSQDGRCEHDRENANNGGDFIRDDNAVQDTISGDHVEYSRDGEAERAKMNSNGEAVEAVDGGTEASKGGESADPKDDNNRNGDKSALDIDDRGAEDSHCNKNGENVACVENGKTNEAGNTENGENVVSHDAEKDDKRKDPIQNANPEQTLTDAGDDGKTEDAEHNANTEADVDSCADGTAEN</sequence>
<dbReference type="FunCoup" id="A0A0P0VZE9">
    <property type="interactions" value="764"/>
</dbReference>
<feature type="compositionally biased region" description="Low complexity" evidence="5">
    <location>
        <begin position="610"/>
        <end position="625"/>
    </location>
</feature>
<evidence type="ECO:0000256" key="1">
    <source>
        <dbReference type="ARBA" id="ARBA00004123"/>
    </source>
</evidence>
<dbReference type="PANTHER" id="PTHR13468:SF7">
    <property type="entry name" value="OS03G0412900 PROTEIN"/>
    <property type="match status" value="1"/>
</dbReference>
<evidence type="ECO:0000256" key="5">
    <source>
        <dbReference type="SAM" id="MobiDB-lite"/>
    </source>
</evidence>
<dbReference type="OMA" id="RCEHDRE"/>
<dbReference type="Gramene" id="Os03t0412900-00">
    <property type="protein sequence ID" value="Os03t0412900-00"/>
    <property type="gene ID" value="Os03g0412900"/>
</dbReference>
<keyword evidence="8" id="KW-1185">Reference proteome</keyword>
<dbReference type="GO" id="GO:0006325">
    <property type="term" value="P:chromatin organization"/>
    <property type="evidence" value="ECO:0007669"/>
    <property type="project" value="UniProtKB-KW"/>
</dbReference>
<evidence type="ECO:0000256" key="3">
    <source>
        <dbReference type="ARBA" id="ARBA00023125"/>
    </source>
</evidence>
<evidence type="ECO:0000313" key="7">
    <source>
        <dbReference type="EMBL" id="BAS84676.1"/>
    </source>
</evidence>
<dbReference type="SUPFAM" id="SSF109715">
    <property type="entry name" value="DEK C-terminal domain"/>
    <property type="match status" value="1"/>
</dbReference>
<dbReference type="Pfam" id="PF08766">
    <property type="entry name" value="DEK_C"/>
    <property type="match status" value="1"/>
</dbReference>
<dbReference type="Proteomes" id="UP000059680">
    <property type="component" value="Chromosome 3"/>
</dbReference>
<feature type="domain" description="DEK-C" evidence="6">
    <location>
        <begin position="359"/>
        <end position="414"/>
    </location>
</feature>
<reference evidence="7 8" key="2">
    <citation type="journal article" date="2013" name="Plant Cell Physiol.">
        <title>Rice Annotation Project Database (RAP-DB): an integrative and interactive database for rice genomics.</title>
        <authorList>
            <person name="Sakai H."/>
            <person name="Lee S.S."/>
            <person name="Tanaka T."/>
            <person name="Numa H."/>
            <person name="Kim J."/>
            <person name="Kawahara Y."/>
            <person name="Wakimoto H."/>
            <person name="Yang C.C."/>
            <person name="Iwamoto M."/>
            <person name="Abe T."/>
            <person name="Yamada Y."/>
            <person name="Muto A."/>
            <person name="Inokuchi H."/>
            <person name="Ikemura T."/>
            <person name="Matsumoto T."/>
            <person name="Sasaki T."/>
            <person name="Itoh T."/>
        </authorList>
    </citation>
    <scope>NUCLEOTIDE SEQUENCE [LARGE SCALE GENOMIC DNA]</scope>
    <source>
        <strain evidence="8">cv. Nipponbare</strain>
    </source>
</reference>
<feature type="compositionally biased region" description="Basic and acidic residues" evidence="5">
    <location>
        <begin position="459"/>
        <end position="476"/>
    </location>
</feature>
<feature type="region of interest" description="Disordered" evidence="5">
    <location>
        <begin position="182"/>
        <end position="212"/>
    </location>
</feature>
<dbReference type="STRING" id="39947.A0A0P0VZE9"/>
<dbReference type="GO" id="GO:0003677">
    <property type="term" value="F:DNA binding"/>
    <property type="evidence" value="ECO:0007669"/>
    <property type="project" value="UniProtKB-KW"/>
</dbReference>
<name>A0A0P0VZE9_ORYSJ</name>
<feature type="compositionally biased region" description="Basic and acidic residues" evidence="5">
    <location>
        <begin position="627"/>
        <end position="640"/>
    </location>
</feature>
<dbReference type="AlphaFoldDB" id="A0A0P0VZE9"/>
<reference evidence="7 8" key="3">
    <citation type="journal article" date="2013" name="Rice">
        <title>Improvement of the Oryza sativa Nipponbare reference genome using next generation sequence and optical map data.</title>
        <authorList>
            <person name="Kawahara Y."/>
            <person name="de la Bastide M."/>
            <person name="Hamilton J.P."/>
            <person name="Kanamori H."/>
            <person name="McCombie W.R."/>
            <person name="Ouyang S."/>
            <person name="Schwartz D.C."/>
            <person name="Tanaka T."/>
            <person name="Wu J."/>
            <person name="Zhou S."/>
            <person name="Childs K.L."/>
            <person name="Davidson R.M."/>
            <person name="Lin H."/>
            <person name="Quesada-Ocampo L."/>
            <person name="Vaillancourt B."/>
            <person name="Sakai H."/>
            <person name="Lee S.S."/>
            <person name="Kim J."/>
            <person name="Numa H."/>
            <person name="Itoh T."/>
            <person name="Buell C.R."/>
            <person name="Matsumoto T."/>
        </authorList>
    </citation>
    <scope>NUCLEOTIDE SEQUENCE [LARGE SCALE GENOMIC DNA]</scope>
    <source>
        <strain evidence="8">cv. Nipponbare</strain>
    </source>
</reference>
<organism evidence="7 8">
    <name type="scientific">Oryza sativa subsp. japonica</name>
    <name type="common">Rice</name>
    <dbReference type="NCBI Taxonomy" id="39947"/>
    <lineage>
        <taxon>Eukaryota</taxon>
        <taxon>Viridiplantae</taxon>
        <taxon>Streptophyta</taxon>
        <taxon>Embryophyta</taxon>
        <taxon>Tracheophyta</taxon>
        <taxon>Spermatophyta</taxon>
        <taxon>Magnoliopsida</taxon>
        <taxon>Liliopsida</taxon>
        <taxon>Poales</taxon>
        <taxon>Poaceae</taxon>
        <taxon>BOP clade</taxon>
        <taxon>Oryzoideae</taxon>
        <taxon>Oryzeae</taxon>
        <taxon>Oryzinae</taxon>
        <taxon>Oryza</taxon>
        <taxon>Oryza sativa</taxon>
    </lineage>
</organism>
<dbReference type="InterPro" id="IPR014876">
    <property type="entry name" value="DEK_C"/>
</dbReference>
<dbReference type="InParanoid" id="A0A0P0VZE9"/>
<dbReference type="InterPro" id="IPR044198">
    <property type="entry name" value="DEK"/>
</dbReference>
<feature type="compositionally biased region" description="Basic and acidic residues" evidence="5">
    <location>
        <begin position="503"/>
        <end position="513"/>
    </location>
</feature>
<feature type="compositionally biased region" description="Basic and acidic residues" evidence="5">
    <location>
        <begin position="655"/>
        <end position="666"/>
    </location>
</feature>
<evidence type="ECO:0000313" key="8">
    <source>
        <dbReference type="Proteomes" id="UP000059680"/>
    </source>
</evidence>
<keyword evidence="4" id="KW-0539">Nucleus</keyword>
<feature type="compositionally biased region" description="Basic and acidic residues" evidence="5">
    <location>
        <begin position="532"/>
        <end position="548"/>
    </location>
</feature>
<reference evidence="8" key="1">
    <citation type="journal article" date="2005" name="Nature">
        <title>The map-based sequence of the rice genome.</title>
        <authorList>
            <consortium name="International rice genome sequencing project (IRGSP)"/>
            <person name="Matsumoto T."/>
            <person name="Wu J."/>
            <person name="Kanamori H."/>
            <person name="Katayose Y."/>
            <person name="Fujisawa M."/>
            <person name="Namiki N."/>
            <person name="Mizuno H."/>
            <person name="Yamamoto K."/>
            <person name="Antonio B.A."/>
            <person name="Baba T."/>
            <person name="Sakata K."/>
            <person name="Nagamura Y."/>
            <person name="Aoki H."/>
            <person name="Arikawa K."/>
            <person name="Arita K."/>
            <person name="Bito T."/>
            <person name="Chiden Y."/>
            <person name="Fujitsuka N."/>
            <person name="Fukunaka R."/>
            <person name="Hamada M."/>
            <person name="Harada C."/>
            <person name="Hayashi A."/>
            <person name="Hijishita S."/>
            <person name="Honda M."/>
            <person name="Hosokawa S."/>
            <person name="Ichikawa Y."/>
            <person name="Idonuma A."/>
            <person name="Iijima M."/>
            <person name="Ikeda M."/>
            <person name="Ikeno M."/>
            <person name="Ito K."/>
            <person name="Ito S."/>
            <person name="Ito T."/>
            <person name="Ito Y."/>
            <person name="Ito Y."/>
            <person name="Iwabuchi A."/>
            <person name="Kamiya K."/>
            <person name="Karasawa W."/>
            <person name="Kurita K."/>
            <person name="Katagiri S."/>
            <person name="Kikuta A."/>
            <person name="Kobayashi H."/>
            <person name="Kobayashi N."/>
            <person name="Machita K."/>
            <person name="Maehara T."/>
            <person name="Masukawa M."/>
            <person name="Mizubayashi T."/>
            <person name="Mukai Y."/>
            <person name="Nagasaki H."/>
            <person name="Nagata Y."/>
            <person name="Naito S."/>
            <person name="Nakashima M."/>
            <person name="Nakama Y."/>
            <person name="Nakamichi Y."/>
            <person name="Nakamura M."/>
            <person name="Meguro A."/>
            <person name="Negishi M."/>
            <person name="Ohta I."/>
            <person name="Ohta T."/>
            <person name="Okamoto M."/>
            <person name="Ono N."/>
            <person name="Saji S."/>
            <person name="Sakaguchi M."/>
            <person name="Sakai K."/>
            <person name="Shibata M."/>
            <person name="Shimokawa T."/>
            <person name="Song J."/>
            <person name="Takazaki Y."/>
            <person name="Terasawa K."/>
            <person name="Tsugane M."/>
            <person name="Tsuji K."/>
            <person name="Ueda S."/>
            <person name="Waki K."/>
            <person name="Yamagata H."/>
            <person name="Yamamoto M."/>
            <person name="Yamamoto S."/>
            <person name="Yamane H."/>
            <person name="Yoshiki S."/>
            <person name="Yoshihara R."/>
            <person name="Yukawa K."/>
            <person name="Zhong H."/>
            <person name="Yano M."/>
            <person name="Yuan Q."/>
            <person name="Ouyang S."/>
            <person name="Liu J."/>
            <person name="Jones K.M."/>
            <person name="Gansberger K."/>
            <person name="Moffat K."/>
            <person name="Hill J."/>
            <person name="Bera J."/>
            <person name="Fadrosh D."/>
            <person name="Jin S."/>
            <person name="Johri S."/>
            <person name="Kim M."/>
            <person name="Overton L."/>
            <person name="Reardon M."/>
            <person name="Tsitrin T."/>
            <person name="Vuong H."/>
            <person name="Weaver B."/>
            <person name="Ciecko A."/>
            <person name="Tallon L."/>
            <person name="Jackson J."/>
            <person name="Pai G."/>
            <person name="Aken S.V."/>
            <person name="Utterback T."/>
            <person name="Reidmuller S."/>
            <person name="Feldblyum T."/>
            <person name="Hsiao J."/>
            <person name="Zismann V."/>
            <person name="Iobst S."/>
            <person name="de Vazeille A.R."/>
            <person name="Buell C.R."/>
            <person name="Ying K."/>
            <person name="Li Y."/>
            <person name="Lu T."/>
            <person name="Huang Y."/>
            <person name="Zhao Q."/>
            <person name="Feng Q."/>
            <person name="Zhang L."/>
            <person name="Zhu J."/>
            <person name="Weng Q."/>
            <person name="Mu J."/>
            <person name="Lu Y."/>
            <person name="Fan D."/>
            <person name="Liu Y."/>
            <person name="Guan J."/>
            <person name="Zhang Y."/>
            <person name="Yu S."/>
            <person name="Liu X."/>
            <person name="Zhang Y."/>
            <person name="Hong G."/>
            <person name="Han B."/>
            <person name="Choisne N."/>
            <person name="Demange N."/>
            <person name="Orjeda G."/>
            <person name="Samain S."/>
            <person name="Cattolico L."/>
            <person name="Pelletier E."/>
            <person name="Couloux A."/>
            <person name="Segurens B."/>
            <person name="Wincker P."/>
            <person name="D'Hont A."/>
            <person name="Scarpelli C."/>
            <person name="Weissenbach J."/>
            <person name="Salanoubat M."/>
            <person name="Quetier F."/>
            <person name="Yu Y."/>
            <person name="Kim H.R."/>
            <person name="Rambo T."/>
            <person name="Currie J."/>
            <person name="Collura K."/>
            <person name="Luo M."/>
            <person name="Yang T."/>
            <person name="Ammiraju J.S.S."/>
            <person name="Engler F."/>
            <person name="Soderlund C."/>
            <person name="Wing R.A."/>
            <person name="Palmer L.E."/>
            <person name="de la Bastide M."/>
            <person name="Spiegel L."/>
            <person name="Nascimento L."/>
            <person name="Zutavern T."/>
            <person name="O'Shaughnessy A."/>
            <person name="Dike S."/>
            <person name="Dedhia N."/>
            <person name="Preston R."/>
            <person name="Balija V."/>
            <person name="McCombie W.R."/>
            <person name="Chow T."/>
            <person name="Chen H."/>
            <person name="Chung M."/>
            <person name="Chen C."/>
            <person name="Shaw J."/>
            <person name="Wu H."/>
            <person name="Hsiao K."/>
            <person name="Chao Y."/>
            <person name="Chu M."/>
            <person name="Cheng C."/>
            <person name="Hour A."/>
            <person name="Lee P."/>
            <person name="Lin S."/>
            <person name="Lin Y."/>
            <person name="Liou J."/>
            <person name="Liu S."/>
            <person name="Hsing Y."/>
            <person name="Raghuvanshi S."/>
            <person name="Mohanty A."/>
            <person name="Bharti A.K."/>
            <person name="Gaur A."/>
            <person name="Gupta V."/>
            <person name="Kumar D."/>
            <person name="Ravi V."/>
            <person name="Vij S."/>
            <person name="Kapur A."/>
            <person name="Khurana P."/>
            <person name="Khurana P."/>
            <person name="Khurana J.P."/>
            <person name="Tyagi A.K."/>
            <person name="Gaikwad K."/>
            <person name="Singh A."/>
            <person name="Dalal V."/>
            <person name="Srivastava S."/>
            <person name="Dixit A."/>
            <person name="Pal A.K."/>
            <person name="Ghazi I.A."/>
            <person name="Yadav M."/>
            <person name="Pandit A."/>
            <person name="Bhargava A."/>
            <person name="Sureshbabu K."/>
            <person name="Batra K."/>
            <person name="Sharma T.R."/>
            <person name="Mohapatra T."/>
            <person name="Singh N.K."/>
            <person name="Messing J."/>
            <person name="Nelson A.B."/>
            <person name="Fuks G."/>
            <person name="Kavchok S."/>
            <person name="Keizer G."/>
            <person name="Linton E."/>
            <person name="Llaca V."/>
            <person name="Song R."/>
            <person name="Tanyolac B."/>
            <person name="Young S."/>
            <person name="Ho-Il K."/>
            <person name="Hahn J.H."/>
            <person name="Sangsakoo G."/>
            <person name="Vanavichit A."/>
            <person name="de Mattos Luiz.A.T."/>
            <person name="Zimmer P.D."/>
            <person name="Malone G."/>
            <person name="Dellagostin O."/>
            <person name="de Oliveira A.C."/>
            <person name="Bevan M."/>
            <person name="Bancroft I."/>
            <person name="Minx P."/>
            <person name="Cordum H."/>
            <person name="Wilson R."/>
            <person name="Cheng Z."/>
            <person name="Jin W."/>
            <person name="Jiang J."/>
            <person name="Leong S.A."/>
            <person name="Iwama H."/>
            <person name="Gojobori T."/>
            <person name="Itoh T."/>
            <person name="Niimura Y."/>
            <person name="Fujii Y."/>
            <person name="Habara T."/>
            <person name="Sakai H."/>
            <person name="Sato Y."/>
            <person name="Wilson G."/>
            <person name="Kumar K."/>
            <person name="McCouch S."/>
            <person name="Juretic N."/>
            <person name="Hoen D."/>
            <person name="Wright S."/>
            <person name="Bruskiewich R."/>
            <person name="Bureau T."/>
            <person name="Miyao A."/>
            <person name="Hirochika H."/>
            <person name="Nishikawa T."/>
            <person name="Kadowaki K."/>
            <person name="Sugiura M."/>
            <person name="Burr B."/>
            <person name="Sasaki T."/>
        </authorList>
    </citation>
    <scope>NUCLEOTIDE SEQUENCE [LARGE SCALE GENOMIC DNA]</scope>
    <source>
        <strain evidence="8">cv. Nipponbare</strain>
    </source>
</reference>
<dbReference type="EMBL" id="AP014959">
    <property type="protein sequence ID" value="BAS84676.1"/>
    <property type="molecule type" value="Genomic_DNA"/>
</dbReference>
<gene>
    <name evidence="7" type="ordered locus">Os03g0412900</name>
    <name evidence="7" type="ORF">OSNPB_030412900</name>
</gene>
<protein>
    <submittedName>
        <fullName evidence="7">Os03g0412900 protein</fullName>
    </submittedName>
</protein>
<evidence type="ECO:0000259" key="6">
    <source>
        <dbReference type="PROSITE" id="PS51998"/>
    </source>
</evidence>
<keyword evidence="2" id="KW-0156">Chromatin regulator</keyword>
<dbReference type="PANTHER" id="PTHR13468">
    <property type="entry name" value="DEK PROTEIN"/>
    <property type="match status" value="1"/>
</dbReference>
<dbReference type="Gene3D" id="1.10.10.60">
    <property type="entry name" value="Homeodomain-like"/>
    <property type="match status" value="1"/>
</dbReference>